<reference evidence="1" key="2">
    <citation type="journal article" date="2015" name="Fish Shellfish Immunol.">
        <title>Early steps in the European eel (Anguilla anguilla)-Vibrio vulnificus interaction in the gills: Role of the RtxA13 toxin.</title>
        <authorList>
            <person name="Callol A."/>
            <person name="Pajuelo D."/>
            <person name="Ebbesson L."/>
            <person name="Teles M."/>
            <person name="MacKenzie S."/>
            <person name="Amaro C."/>
        </authorList>
    </citation>
    <scope>NUCLEOTIDE SEQUENCE</scope>
</reference>
<name>A0A0E9PN54_ANGAN</name>
<organism evidence="1">
    <name type="scientific">Anguilla anguilla</name>
    <name type="common">European freshwater eel</name>
    <name type="synonym">Muraena anguilla</name>
    <dbReference type="NCBI Taxonomy" id="7936"/>
    <lineage>
        <taxon>Eukaryota</taxon>
        <taxon>Metazoa</taxon>
        <taxon>Chordata</taxon>
        <taxon>Craniata</taxon>
        <taxon>Vertebrata</taxon>
        <taxon>Euteleostomi</taxon>
        <taxon>Actinopterygii</taxon>
        <taxon>Neopterygii</taxon>
        <taxon>Teleostei</taxon>
        <taxon>Anguilliformes</taxon>
        <taxon>Anguillidae</taxon>
        <taxon>Anguilla</taxon>
    </lineage>
</organism>
<reference evidence="1" key="1">
    <citation type="submission" date="2014-11" db="EMBL/GenBank/DDBJ databases">
        <authorList>
            <person name="Amaro Gonzalez C."/>
        </authorList>
    </citation>
    <scope>NUCLEOTIDE SEQUENCE</scope>
</reference>
<accession>A0A0E9PN54</accession>
<protein>
    <submittedName>
        <fullName evidence="1">Uncharacterized protein</fullName>
    </submittedName>
</protein>
<sequence length="27" mass="3053">MMLTKHCVAIYPINNGLCCYPFDCTSN</sequence>
<dbReference type="EMBL" id="GBXM01102501">
    <property type="protein sequence ID" value="JAH06076.1"/>
    <property type="molecule type" value="Transcribed_RNA"/>
</dbReference>
<dbReference type="EMBL" id="GBXM01089152">
    <property type="protein sequence ID" value="JAH19425.1"/>
    <property type="molecule type" value="Transcribed_RNA"/>
</dbReference>
<dbReference type="AlphaFoldDB" id="A0A0E9PN54"/>
<evidence type="ECO:0000313" key="1">
    <source>
        <dbReference type="EMBL" id="JAH06076.1"/>
    </source>
</evidence>
<proteinExistence type="predicted"/>